<organism evidence="2">
    <name type="scientific">Nostoc flagelliforme str. Sunitezuoqi</name>
    <dbReference type="NCBI Taxonomy" id="676037"/>
    <lineage>
        <taxon>Bacteria</taxon>
        <taxon>Bacillati</taxon>
        <taxon>Cyanobacteriota</taxon>
        <taxon>Cyanophyceae</taxon>
        <taxon>Nostocales</taxon>
        <taxon>Nostocaceae</taxon>
        <taxon>Nostoc</taxon>
    </lineage>
</organism>
<evidence type="ECO:0000313" key="2">
    <source>
        <dbReference type="EMBL" id="ADO19145.1"/>
    </source>
</evidence>
<dbReference type="PANTHER" id="PTHR23150">
    <property type="entry name" value="SULFATASE MODIFYING FACTOR 1, 2"/>
    <property type="match status" value="1"/>
</dbReference>
<dbReference type="InterPro" id="IPR005532">
    <property type="entry name" value="SUMF_dom"/>
</dbReference>
<dbReference type="InterPro" id="IPR051043">
    <property type="entry name" value="Sulfatase_Mod_Factor_Kinase"/>
</dbReference>
<dbReference type="InterPro" id="IPR016187">
    <property type="entry name" value="CTDL_fold"/>
</dbReference>
<dbReference type="Gene3D" id="3.90.1580.10">
    <property type="entry name" value="paralog of FGE (formylglycine-generating enzyme)"/>
    <property type="match status" value="1"/>
</dbReference>
<reference evidence="2" key="1">
    <citation type="journal article" date="2011" name="Acta Physiol. Plant.">
        <title>An investigation on the genetic background of Nostoc flagelliforme by similarity analysis of its partial genomic DNA and phylogenetic comparison of deduced related species.</title>
        <authorList>
            <person name="Gao X."/>
            <person name="Liu K."/>
            <person name="Qiu B.S."/>
        </authorList>
    </citation>
    <scope>NUCLEOTIDE SEQUENCE</scope>
    <source>
        <strain evidence="2">Sunitezuoqi</strain>
    </source>
</reference>
<sequence>MNYPNEAGIDFRGRFVISDDFPPLQELIFEVATITIELELEIQPFEFEVATIELERKWSTLGRKAPVIKRSRQQAQYFIEDLGNGVRLEMVSIPEGSFMMGAPRNEKDSSDSERPQHQVTVQPFFMGKYTVTQAQWQAVASLPQVNRELSPDPSNFKGANRPVEQVSWYDAIEFCDRLSQHTGRFYSLPSEAEWEYACRAGTTTQFHFGETITSELANYDATKVYGAGVKGTYREETTPVGSFKVANAFGLYDMHGNVWEWCLDDWHGSYEGAPTDGSPWFDNKNDNFYHKQGRAMLRGGSWGNNPQYCRSAFRYGSTRDVHIDAFGFRIVCAAGRILQ</sequence>
<dbReference type="AlphaFoldDB" id="E7DPY7"/>
<evidence type="ECO:0000259" key="1">
    <source>
        <dbReference type="Pfam" id="PF03781"/>
    </source>
</evidence>
<gene>
    <name evidence="2" type="ORF">Nfla_5604</name>
</gene>
<dbReference type="InterPro" id="IPR042095">
    <property type="entry name" value="SUMF_sf"/>
</dbReference>
<protein>
    <recommendedName>
        <fullName evidence="1">Sulfatase-modifying factor enzyme-like domain-containing protein</fullName>
    </recommendedName>
</protein>
<proteinExistence type="predicted"/>
<dbReference type="GO" id="GO:0120147">
    <property type="term" value="F:formylglycine-generating oxidase activity"/>
    <property type="evidence" value="ECO:0007669"/>
    <property type="project" value="TreeGrafter"/>
</dbReference>
<dbReference type="EMBL" id="HQ291128">
    <property type="protein sequence ID" value="ADO19145.1"/>
    <property type="molecule type" value="Genomic_DNA"/>
</dbReference>
<name>E7DPY7_9NOSO</name>
<accession>E7DPY7</accession>
<dbReference type="SUPFAM" id="SSF56436">
    <property type="entry name" value="C-type lectin-like"/>
    <property type="match status" value="1"/>
</dbReference>
<dbReference type="Pfam" id="PF03781">
    <property type="entry name" value="FGE-sulfatase"/>
    <property type="match status" value="1"/>
</dbReference>
<feature type="domain" description="Sulfatase-modifying factor enzyme-like" evidence="1">
    <location>
        <begin position="89"/>
        <end position="331"/>
    </location>
</feature>
<dbReference type="PANTHER" id="PTHR23150:SF19">
    <property type="entry name" value="FORMYLGLYCINE-GENERATING ENZYME"/>
    <property type="match status" value="1"/>
</dbReference>